<organism evidence="2 3">
    <name type="scientific">Collinsella intestinalis</name>
    <dbReference type="NCBI Taxonomy" id="147207"/>
    <lineage>
        <taxon>Bacteria</taxon>
        <taxon>Bacillati</taxon>
        <taxon>Actinomycetota</taxon>
        <taxon>Coriobacteriia</taxon>
        <taxon>Coriobacteriales</taxon>
        <taxon>Coriobacteriaceae</taxon>
        <taxon>Collinsella</taxon>
    </lineage>
</organism>
<keyword evidence="1" id="KW-1133">Transmembrane helix</keyword>
<comment type="caution">
    <text evidence="2">The sequence shown here is derived from an EMBL/GenBank/DDBJ whole genome shotgun (WGS) entry which is preliminary data.</text>
</comment>
<dbReference type="Proteomes" id="UP000286050">
    <property type="component" value="Unassembled WGS sequence"/>
</dbReference>
<dbReference type="InterPro" id="IPR014509">
    <property type="entry name" value="YjdF-like"/>
</dbReference>
<reference evidence="2 3" key="1">
    <citation type="submission" date="2018-08" db="EMBL/GenBank/DDBJ databases">
        <title>A genome reference for cultivated species of the human gut microbiota.</title>
        <authorList>
            <person name="Zou Y."/>
            <person name="Xue W."/>
            <person name="Luo G."/>
        </authorList>
    </citation>
    <scope>NUCLEOTIDE SEQUENCE [LARGE SCALE GENOMIC DNA]</scope>
    <source>
        <strain evidence="2 3">AM30-5LB</strain>
    </source>
</reference>
<gene>
    <name evidence="2" type="ORF">DW787_06245</name>
</gene>
<evidence type="ECO:0000256" key="1">
    <source>
        <dbReference type="SAM" id="Phobius"/>
    </source>
</evidence>
<keyword evidence="1" id="KW-0812">Transmembrane</keyword>
<feature type="transmembrane region" description="Helical" evidence="1">
    <location>
        <begin position="97"/>
        <end position="121"/>
    </location>
</feature>
<protein>
    <submittedName>
        <fullName evidence="2">Uncharacterized protein</fullName>
    </submittedName>
</protein>
<feature type="transmembrane region" description="Helical" evidence="1">
    <location>
        <begin position="68"/>
        <end position="85"/>
    </location>
</feature>
<feature type="transmembrane region" description="Helical" evidence="1">
    <location>
        <begin position="42"/>
        <end position="62"/>
    </location>
</feature>
<dbReference type="AlphaFoldDB" id="A0A414FVR6"/>
<keyword evidence="1" id="KW-0472">Membrane</keyword>
<feature type="transmembrane region" description="Helical" evidence="1">
    <location>
        <begin position="251"/>
        <end position="269"/>
    </location>
</feature>
<dbReference type="Pfam" id="PF09997">
    <property type="entry name" value="DUF2238"/>
    <property type="match status" value="1"/>
</dbReference>
<feature type="transmembrane region" description="Helical" evidence="1">
    <location>
        <begin position="127"/>
        <end position="147"/>
    </location>
</feature>
<name>A0A414FVR6_9ACTN</name>
<dbReference type="EMBL" id="QSJI01000005">
    <property type="protein sequence ID" value="RHD55300.1"/>
    <property type="molecule type" value="Genomic_DNA"/>
</dbReference>
<accession>A0A414FVR6</accession>
<evidence type="ECO:0000313" key="2">
    <source>
        <dbReference type="EMBL" id="RHD55300.1"/>
    </source>
</evidence>
<sequence>MPWSMDNDSSERVDSKIGVPVAGFFARAKRTMRQKRQNEPMVFYLYFILRALVLITLVRSAFIGHYEHMMLCVLTLVLLLVPSFLEHTLDIELPDLLESIILLFIFAAEILGEIDAFYISIPFWDTILHTTWGFMCAGIGFALFDILNRSENSSIHLTPLYMAVSAVAFSMCIGACWEIFEYFADCFIGVDMQKDTLVQAINTVWLDPTNSNVTIPVRDIVSSQITLASGEVISIPGGYLDIGIHDTMADLIVNLIGALVFAVLGFAYVKTRDNNSFAARFIPRVRKRVSEAVGKAGSSAE</sequence>
<evidence type="ECO:0000313" key="3">
    <source>
        <dbReference type="Proteomes" id="UP000286050"/>
    </source>
</evidence>
<feature type="transmembrane region" description="Helical" evidence="1">
    <location>
        <begin position="159"/>
        <end position="180"/>
    </location>
</feature>
<proteinExistence type="predicted"/>